<evidence type="ECO:0000313" key="14">
    <source>
        <dbReference type="EMBL" id="KAG9471540.1"/>
    </source>
</evidence>
<dbReference type="FunFam" id="1.20.1070.10:FF:000015">
    <property type="entry name" value="Olfactory receptor"/>
    <property type="match status" value="1"/>
</dbReference>
<dbReference type="GO" id="GO:0005886">
    <property type="term" value="C:plasma membrane"/>
    <property type="evidence" value="ECO:0007669"/>
    <property type="project" value="UniProtKB-SubCell"/>
</dbReference>
<keyword evidence="9 11" id="KW-0675">Receptor</keyword>
<accession>A0A8J6EMB9</accession>
<evidence type="ECO:0000256" key="1">
    <source>
        <dbReference type="ARBA" id="ARBA00004651"/>
    </source>
</evidence>
<dbReference type="PRINTS" id="PR00245">
    <property type="entry name" value="OLFACTORYR"/>
</dbReference>
<feature type="transmembrane region" description="Helical" evidence="12">
    <location>
        <begin position="201"/>
        <end position="225"/>
    </location>
</feature>
<dbReference type="AlphaFoldDB" id="A0A8J6EMB9"/>
<keyword evidence="10 11" id="KW-0807">Transducer</keyword>
<evidence type="ECO:0000256" key="4">
    <source>
        <dbReference type="ARBA" id="ARBA00022692"/>
    </source>
</evidence>
<dbReference type="PANTHER" id="PTHR26453">
    <property type="entry name" value="OLFACTORY RECEPTOR"/>
    <property type="match status" value="1"/>
</dbReference>
<feature type="transmembrane region" description="Helical" evidence="12">
    <location>
        <begin position="237"/>
        <end position="257"/>
    </location>
</feature>
<evidence type="ECO:0000256" key="10">
    <source>
        <dbReference type="ARBA" id="ARBA00023224"/>
    </source>
</evidence>
<feature type="transmembrane region" description="Helical" evidence="12">
    <location>
        <begin position="55"/>
        <end position="79"/>
    </location>
</feature>
<dbReference type="InterPro" id="IPR000725">
    <property type="entry name" value="Olfact_rcpt"/>
</dbReference>
<protein>
    <recommendedName>
        <fullName evidence="12">Olfactory receptor</fullName>
    </recommendedName>
</protein>
<comment type="caution">
    <text evidence="14">The sequence shown here is derived from an EMBL/GenBank/DDBJ whole genome shotgun (WGS) entry which is preliminary data.</text>
</comment>
<evidence type="ECO:0000256" key="11">
    <source>
        <dbReference type="RuleBase" id="RU000688"/>
    </source>
</evidence>
<evidence type="ECO:0000256" key="7">
    <source>
        <dbReference type="ARBA" id="ARBA00023040"/>
    </source>
</evidence>
<keyword evidence="8 12" id="KW-0472">Membrane</keyword>
<evidence type="ECO:0000256" key="8">
    <source>
        <dbReference type="ARBA" id="ARBA00023136"/>
    </source>
</evidence>
<keyword evidence="4 11" id="KW-0812">Transmembrane</keyword>
<dbReference type="SUPFAM" id="SSF81321">
    <property type="entry name" value="Family A G protein-coupled receptor-like"/>
    <property type="match status" value="1"/>
</dbReference>
<evidence type="ECO:0000256" key="12">
    <source>
        <dbReference type="RuleBase" id="RU363047"/>
    </source>
</evidence>
<evidence type="ECO:0000256" key="6">
    <source>
        <dbReference type="ARBA" id="ARBA00022989"/>
    </source>
</evidence>
<dbReference type="Pfam" id="PF13853">
    <property type="entry name" value="7tm_4"/>
    <property type="match status" value="1"/>
</dbReference>
<gene>
    <name evidence="14" type="ORF">GDO78_014396</name>
</gene>
<dbReference type="GO" id="GO:0004984">
    <property type="term" value="F:olfactory receptor activity"/>
    <property type="evidence" value="ECO:0007669"/>
    <property type="project" value="InterPro"/>
</dbReference>
<feature type="transmembrane region" description="Helical" evidence="12">
    <location>
        <begin position="138"/>
        <end position="156"/>
    </location>
</feature>
<feature type="transmembrane region" description="Helical" evidence="12">
    <location>
        <begin position="23"/>
        <end position="48"/>
    </location>
</feature>
<keyword evidence="5 12" id="KW-0552">Olfaction</keyword>
<proteinExistence type="inferred from homology"/>
<dbReference type="EMBL" id="WNTK01000134">
    <property type="protein sequence ID" value="KAG9471540.1"/>
    <property type="molecule type" value="Genomic_DNA"/>
</dbReference>
<dbReference type="GO" id="GO:0004930">
    <property type="term" value="F:G protein-coupled receptor activity"/>
    <property type="evidence" value="ECO:0007669"/>
    <property type="project" value="UniProtKB-KW"/>
</dbReference>
<organism evidence="14 15">
    <name type="scientific">Eleutherodactylus coqui</name>
    <name type="common">Puerto Rican coqui</name>
    <dbReference type="NCBI Taxonomy" id="57060"/>
    <lineage>
        <taxon>Eukaryota</taxon>
        <taxon>Metazoa</taxon>
        <taxon>Chordata</taxon>
        <taxon>Craniata</taxon>
        <taxon>Vertebrata</taxon>
        <taxon>Euteleostomi</taxon>
        <taxon>Amphibia</taxon>
        <taxon>Batrachia</taxon>
        <taxon>Anura</taxon>
        <taxon>Neobatrachia</taxon>
        <taxon>Hyloidea</taxon>
        <taxon>Eleutherodactylidae</taxon>
        <taxon>Eleutherodactylinae</taxon>
        <taxon>Eleutherodactylus</taxon>
        <taxon>Eleutherodactylus</taxon>
    </lineage>
</organism>
<dbReference type="Gene3D" id="1.20.1070.10">
    <property type="entry name" value="Rhodopsin 7-helix transmembrane proteins"/>
    <property type="match status" value="1"/>
</dbReference>
<keyword evidence="2 12" id="KW-1003">Cell membrane</keyword>
<feature type="transmembrane region" description="Helical" evidence="12">
    <location>
        <begin position="269"/>
        <end position="286"/>
    </location>
</feature>
<evidence type="ECO:0000256" key="5">
    <source>
        <dbReference type="ARBA" id="ARBA00022725"/>
    </source>
</evidence>
<keyword evidence="3 12" id="KW-0716">Sensory transduction</keyword>
<dbReference type="PROSITE" id="PS00237">
    <property type="entry name" value="G_PROTEIN_RECEP_F1_1"/>
    <property type="match status" value="1"/>
</dbReference>
<evidence type="ECO:0000256" key="3">
    <source>
        <dbReference type="ARBA" id="ARBA00022606"/>
    </source>
</evidence>
<dbReference type="Proteomes" id="UP000770717">
    <property type="component" value="Unassembled WGS sequence"/>
</dbReference>
<feature type="domain" description="G-protein coupled receptors family 1 profile" evidence="13">
    <location>
        <begin position="39"/>
        <end position="286"/>
    </location>
</feature>
<evidence type="ECO:0000259" key="13">
    <source>
        <dbReference type="PROSITE" id="PS50262"/>
    </source>
</evidence>
<dbReference type="PROSITE" id="PS50262">
    <property type="entry name" value="G_PROTEIN_RECEP_F1_2"/>
    <property type="match status" value="1"/>
</dbReference>
<dbReference type="InterPro" id="IPR017452">
    <property type="entry name" value="GPCR_Rhodpsn_7TM"/>
</dbReference>
<feature type="transmembrane region" description="Helical" evidence="12">
    <location>
        <begin position="99"/>
        <end position="118"/>
    </location>
</feature>
<dbReference type="PRINTS" id="PR00237">
    <property type="entry name" value="GPCRRHODOPSN"/>
</dbReference>
<evidence type="ECO:0000313" key="15">
    <source>
        <dbReference type="Proteomes" id="UP000770717"/>
    </source>
</evidence>
<keyword evidence="6 12" id="KW-1133">Transmembrane helix</keyword>
<sequence length="310" mass="35530">MDNQTIITEIILLGFSKDLKINAVLFFLFLTIYMITIIGNSLIICIILTNSRLHVPMYFFLCNLSLMDFCYSSTAVPRLLADLFSIHRTISILACGTQLYIILFLGGTECQLLVLMAYDRYIAICRPLHYPILMRWNVCYQLIAFVWIFSFMIYIFPSLLVPLKLCNRNQINHFMCELLAVTRLTCEDIHFNEMGIFSISFVSLLLPFVLILVSYVCILSSVLMMRSAGRSKAFSTCSSHVIVVILFFGTGMFSYFGPSCQYSSNQDKYTSIFYVIICPMLNPLIYSMNNSEVKKSLSILFTKFNVSIKI</sequence>
<reference evidence="14" key="1">
    <citation type="thesis" date="2020" institute="ProQuest LLC" country="789 East Eisenhower Parkway, Ann Arbor, MI, USA">
        <title>Comparative Genomics and Chromosome Evolution.</title>
        <authorList>
            <person name="Mudd A.B."/>
        </authorList>
    </citation>
    <scope>NUCLEOTIDE SEQUENCE</scope>
    <source>
        <strain evidence="14">HN-11 Male</strain>
        <tissue evidence="14">Kidney and liver</tissue>
    </source>
</reference>
<keyword evidence="15" id="KW-1185">Reference proteome</keyword>
<dbReference type="InterPro" id="IPR000276">
    <property type="entry name" value="GPCR_Rhodpsn"/>
</dbReference>
<comment type="similarity">
    <text evidence="11">Belongs to the G-protein coupled receptor 1 family.</text>
</comment>
<comment type="subcellular location">
    <subcellularLocation>
        <location evidence="1 12">Cell membrane</location>
        <topology evidence="1 12">Multi-pass membrane protein</topology>
    </subcellularLocation>
</comment>
<dbReference type="OrthoDB" id="5950740at2759"/>
<evidence type="ECO:0000256" key="2">
    <source>
        <dbReference type="ARBA" id="ARBA00022475"/>
    </source>
</evidence>
<keyword evidence="7 11" id="KW-0297">G-protein coupled receptor</keyword>
<evidence type="ECO:0000256" key="9">
    <source>
        <dbReference type="ARBA" id="ARBA00023170"/>
    </source>
</evidence>
<name>A0A8J6EMB9_ELECQ</name>